<dbReference type="GO" id="GO:0000712">
    <property type="term" value="P:resolution of meiotic recombination intermediates"/>
    <property type="evidence" value="ECO:0007669"/>
    <property type="project" value="TreeGrafter"/>
</dbReference>
<keyword evidence="2" id="KW-0479">Metal-binding</keyword>
<evidence type="ECO:0000259" key="5">
    <source>
        <dbReference type="SMART" id="SM00891"/>
    </source>
</evidence>
<keyword evidence="2 6" id="KW-0255">Endonuclease</keyword>
<dbReference type="STRING" id="50429.A0A2B4RBJ4"/>
<dbReference type="CDD" id="cd20074">
    <property type="entry name" value="XPF_nuclease_Mus81"/>
    <property type="match status" value="1"/>
</dbReference>
<feature type="compositionally biased region" description="Polar residues" evidence="4">
    <location>
        <begin position="1093"/>
        <end position="1112"/>
    </location>
</feature>
<dbReference type="InterPro" id="IPR033309">
    <property type="entry name" value="Mus81"/>
</dbReference>
<comment type="function">
    <text evidence="2">Interacts with EME1 to form a DNA structure-specific endonuclease with substrate preference for branched DNA structures with a 5'-end at the branch nick. Typical substrates include 3'-flap structures, D-loops, replication forks and nicked Holliday junctions. May be required in mitosis for the processing of stalled or collapsed replication fork intermediates. May be required in meiosis for the repair of meiosis-specific double strand breaks subsequent to single-end invasion (SEI).</text>
</comment>
<dbReference type="Pfam" id="PF02732">
    <property type="entry name" value="ERCC4"/>
    <property type="match status" value="1"/>
</dbReference>
<dbReference type="InterPro" id="IPR036388">
    <property type="entry name" value="WH-like_DNA-bd_sf"/>
</dbReference>
<dbReference type="SUPFAM" id="SSF52980">
    <property type="entry name" value="Restriction endonuclease-like"/>
    <property type="match status" value="1"/>
</dbReference>
<dbReference type="InterPro" id="IPR011335">
    <property type="entry name" value="Restrct_endonuc-II-like"/>
</dbReference>
<feature type="compositionally biased region" description="Basic and acidic residues" evidence="4">
    <location>
        <begin position="1417"/>
        <end position="1444"/>
    </location>
</feature>
<feature type="compositionally biased region" description="Polar residues" evidence="4">
    <location>
        <begin position="1541"/>
        <end position="1553"/>
    </location>
</feature>
<feature type="coiled-coil region" evidence="3">
    <location>
        <begin position="942"/>
        <end position="982"/>
    </location>
</feature>
<feature type="region of interest" description="Disordered" evidence="4">
    <location>
        <begin position="1075"/>
        <end position="1112"/>
    </location>
</feature>
<evidence type="ECO:0000313" key="6">
    <source>
        <dbReference type="EMBL" id="PFX13737.1"/>
    </source>
</evidence>
<evidence type="ECO:0000256" key="2">
    <source>
        <dbReference type="RuleBase" id="RU369042"/>
    </source>
</evidence>
<dbReference type="Gene3D" id="3.40.50.10130">
    <property type="match status" value="1"/>
</dbReference>
<dbReference type="InterPro" id="IPR047416">
    <property type="entry name" value="XPF_nuclease_Mus81"/>
</dbReference>
<comment type="subcellular location">
    <subcellularLocation>
        <location evidence="2">Nucleus</location>
    </subcellularLocation>
</comment>
<accession>A0A2B4RBJ4</accession>
<feature type="region of interest" description="Disordered" evidence="4">
    <location>
        <begin position="237"/>
        <end position="257"/>
    </location>
</feature>
<keyword evidence="2" id="KW-0539">Nucleus</keyword>
<dbReference type="SMART" id="SM00726">
    <property type="entry name" value="UIM"/>
    <property type="match status" value="7"/>
</dbReference>
<dbReference type="InterPro" id="IPR047417">
    <property type="entry name" value="WHD_MUS81"/>
</dbReference>
<dbReference type="OrthoDB" id="5963188at2759"/>
<dbReference type="GO" id="GO:0000727">
    <property type="term" value="P:double-strand break repair via break-induced replication"/>
    <property type="evidence" value="ECO:0007669"/>
    <property type="project" value="UniProtKB-UniRule"/>
</dbReference>
<dbReference type="SMART" id="SM00891">
    <property type="entry name" value="ERCC4"/>
    <property type="match status" value="1"/>
</dbReference>
<keyword evidence="3" id="KW-0175">Coiled coil</keyword>
<dbReference type="PANTHER" id="PTHR13451:SF0">
    <property type="entry name" value="CROSSOVER JUNCTION ENDONUCLEASE MUS81"/>
    <property type="match status" value="1"/>
</dbReference>
<keyword evidence="2" id="KW-0460">Magnesium</keyword>
<keyword evidence="2" id="KW-0233">DNA recombination</keyword>
<dbReference type="InterPro" id="IPR006166">
    <property type="entry name" value="ERCC4_domain"/>
</dbReference>
<proteinExistence type="inferred from homology"/>
<keyword evidence="1 2" id="KW-0378">Hydrolase</keyword>
<protein>
    <recommendedName>
        <fullName evidence="2">Crossover junction endonuclease MUS81</fullName>
        <ecNumber evidence="2">3.1.22.-</ecNumber>
    </recommendedName>
</protein>
<gene>
    <name evidence="6" type="primary">mus81</name>
    <name evidence="6" type="ORF">AWC38_SpisGene22151</name>
</gene>
<dbReference type="GO" id="GO:0031573">
    <property type="term" value="P:mitotic intra-S DNA damage checkpoint signaling"/>
    <property type="evidence" value="ECO:0007669"/>
    <property type="project" value="TreeGrafter"/>
</dbReference>
<comment type="cofactor">
    <cofactor evidence="2">
        <name>Mg(2+)</name>
        <dbReference type="ChEBI" id="CHEBI:18420"/>
    </cofactor>
</comment>
<dbReference type="EC" id="3.1.22.-" evidence="2"/>
<dbReference type="GO" id="GO:0048257">
    <property type="term" value="F:3'-flap endonuclease activity"/>
    <property type="evidence" value="ECO:0007669"/>
    <property type="project" value="TreeGrafter"/>
</dbReference>
<dbReference type="Gene3D" id="1.10.10.10">
    <property type="entry name" value="Winged helix-like DNA-binding domain superfamily/Winged helix DNA-binding domain"/>
    <property type="match status" value="1"/>
</dbReference>
<keyword evidence="2" id="KW-0234">DNA repair</keyword>
<dbReference type="GO" id="GO:0046872">
    <property type="term" value="F:metal ion binding"/>
    <property type="evidence" value="ECO:0007669"/>
    <property type="project" value="UniProtKB-UniRule"/>
</dbReference>
<evidence type="ECO:0000256" key="4">
    <source>
        <dbReference type="SAM" id="MobiDB-lite"/>
    </source>
</evidence>
<keyword evidence="2" id="KW-0540">Nuclease</keyword>
<evidence type="ECO:0000256" key="1">
    <source>
        <dbReference type="ARBA" id="ARBA00022801"/>
    </source>
</evidence>
<dbReference type="GO" id="GO:0006308">
    <property type="term" value="P:DNA catabolic process"/>
    <property type="evidence" value="ECO:0007669"/>
    <property type="project" value="UniProtKB-UniRule"/>
</dbReference>
<dbReference type="GO" id="GO:0005634">
    <property type="term" value="C:nucleus"/>
    <property type="evidence" value="ECO:0007669"/>
    <property type="project" value="UniProtKB-SubCell"/>
</dbReference>
<name>A0A2B4RBJ4_STYPI</name>
<reference evidence="7" key="1">
    <citation type="journal article" date="2017" name="bioRxiv">
        <title>Comparative analysis of the genomes of Stylophora pistillata and Acropora digitifera provides evidence for extensive differences between species of corals.</title>
        <authorList>
            <person name="Voolstra C.R."/>
            <person name="Li Y."/>
            <person name="Liew Y.J."/>
            <person name="Baumgarten S."/>
            <person name="Zoccola D."/>
            <person name="Flot J.-F."/>
            <person name="Tambutte S."/>
            <person name="Allemand D."/>
            <person name="Aranda M."/>
        </authorList>
    </citation>
    <scope>NUCLEOTIDE SEQUENCE [LARGE SCALE GENOMIC DNA]</scope>
</reference>
<dbReference type="Proteomes" id="UP000225706">
    <property type="component" value="Unassembled WGS sequence"/>
</dbReference>
<dbReference type="InterPro" id="IPR003903">
    <property type="entry name" value="UIM_dom"/>
</dbReference>
<dbReference type="EMBL" id="LSMT01000905">
    <property type="protein sequence ID" value="PFX13737.1"/>
    <property type="molecule type" value="Genomic_DNA"/>
</dbReference>
<dbReference type="Pfam" id="PF02809">
    <property type="entry name" value="UIM"/>
    <property type="match status" value="4"/>
</dbReference>
<feature type="region of interest" description="Disordered" evidence="4">
    <location>
        <begin position="1410"/>
        <end position="1450"/>
    </location>
</feature>
<dbReference type="PANTHER" id="PTHR13451">
    <property type="entry name" value="CLASS II CROSSOVER JUNCTION ENDONUCLEASE MUS81"/>
    <property type="match status" value="1"/>
</dbReference>
<dbReference type="GO" id="GO:0008821">
    <property type="term" value="F:crossover junction DNA endonuclease activity"/>
    <property type="evidence" value="ECO:0007669"/>
    <property type="project" value="UniProtKB-UniRule"/>
</dbReference>
<evidence type="ECO:0000313" key="7">
    <source>
        <dbReference type="Proteomes" id="UP000225706"/>
    </source>
</evidence>
<evidence type="ECO:0000256" key="3">
    <source>
        <dbReference type="SAM" id="Coils"/>
    </source>
</evidence>
<feature type="region of interest" description="Disordered" evidence="4">
    <location>
        <begin position="1613"/>
        <end position="1636"/>
    </location>
</feature>
<feature type="region of interest" description="Disordered" evidence="4">
    <location>
        <begin position="1464"/>
        <end position="1584"/>
    </location>
</feature>
<feature type="domain" description="ERCC4" evidence="5">
    <location>
        <begin position="444"/>
        <end position="546"/>
    </location>
</feature>
<feature type="compositionally biased region" description="Polar residues" evidence="4">
    <location>
        <begin position="1615"/>
        <end position="1624"/>
    </location>
</feature>
<keyword evidence="2" id="KW-0227">DNA damage</keyword>
<organism evidence="6 7">
    <name type="scientific">Stylophora pistillata</name>
    <name type="common">Smooth cauliflower coral</name>
    <dbReference type="NCBI Taxonomy" id="50429"/>
    <lineage>
        <taxon>Eukaryota</taxon>
        <taxon>Metazoa</taxon>
        <taxon>Cnidaria</taxon>
        <taxon>Anthozoa</taxon>
        <taxon>Hexacorallia</taxon>
        <taxon>Scleractinia</taxon>
        <taxon>Astrocoeniina</taxon>
        <taxon>Pocilloporidae</taxon>
        <taxon>Stylophora</taxon>
    </lineage>
</organism>
<dbReference type="CDD" id="cd21036">
    <property type="entry name" value="WH_MUS81"/>
    <property type="match status" value="1"/>
</dbReference>
<dbReference type="CDD" id="cd19757">
    <property type="entry name" value="Bbox1"/>
    <property type="match status" value="1"/>
</dbReference>
<keyword evidence="7" id="KW-1185">Reference proteome</keyword>
<sequence>MRLYIRNKVKYDPSNAGKPLIFVEFPDPRAFTVGQVKEEFKKKARAARIDSLYLCQDDGSYEVLADDRTVGFYNIQNNDVLETTSNPFWAATIYYRLREVEKDHSGAYYTDADLRASRGLEQSSIQKYMALGILFNGGNNRTQQQPPYFAEVDQLFDHLQTAGKKPVHMSQQTLATLKQLKDEYEQNDIHEKDSIGHFVQRQALKLGLISRESLQNGEECSGNNLYANGRDVGAVQRGGGNKASKGGRTVNGAGKGARKAPQRQRMCGDCEENVATLFCPDCQPSLVLCDDCAVVLHRGVTRRNHHLKDVVEAPAPSKGYTPKAYRAPFAMLVAFHRAANEVHSKMSLTEDELKSRAQPLTNTDLEIKQGRWSGFDSMESALLKNELVQKEARTPKYSLMEKGQPLAARCSEFDYAVQNLKQAASIPTIPIMAVRPVFRSRQVCLLVDSEEPSRERFVRVVQQHGMSAKTRKLPVGDFLWVLLPPGVNPDTVRDMPDQELVLPMVVERKTWDDLWSSLKSTRFLNQVKRMKNCGLENLFYLVEGNPKELKGNPGPEVARFLQDKLDSLVLEEQFLVNRTGSWMKTVEWLCHLTNLTIEVLQSEGSPQLKTYSEFSRGRKSQRNLANLDAVSANPVAATVWSASEFTDIIRSHCRGGMELHSLPVRGGNGLQEERSLIVIQGLTLYNKQCHKLLDKALADLLNSTHETAEACVQKHLQGVTDQLVHEDVPQWYILWLQVSKGAMVRRTETAEETAEILSKFYQMSGGVIDVPLPTLSDGKIGDGKIGDGKIGDSKIGDGTQFGIQPEERLPGDELVFASDSQEEDAMIQQALQASQYQAKVVEVRPRAVQPFIPSSSDCELQKYSLESINEREQLVLAMNLSKVEYDSERSYKDINPNQSGKMTARSFTADKHIHSNPKTKVDVFKPKCTTVFGGNTKASTAHDELEKVLKQSLEEFENLKKIQEEKRKMSDANRDLQKALELSRLEYTQLQCSVTCDELIERQVHNGSCLSNKDRELERALDLSKLEAQTAKKDHCTGMVEKACSRGEKQSREREGINFVESDLQKALELSKGEYEQGKTKASMNLNAGGKSMETSTLEGKEPGSNSLSSNEGDLAKAIQISRNDCDKVVEHNGDGVLDKEEQYNRGKGTMVSLQVEENAAKVLIQSFDGSRGHSSGSDLHRVLELSRGEYPKTTRDEKDKHTDADVVLQGSNAALVQSRERHELDQNAKYSTPVQGCVANGDVVPSRVPLELDQDHDYPCTFPALGHSTPAGSAKCSAILLDSQELGDERESMDASELQIEEVAEDIPANKKQLCPAEGRSVDDDYSYALKLQKELNSYEQSFDGPVRRNKTSAAAAEVQDQLKLYRESQKEKYGTRAGKGDKSSRGIDFRRNVAAIACGKPVQIGVANPISRSELSQRKQDPPRDHRDMSSPKKRIEREGKKLHYSPKKLGFHREDVFVIRDEDDDDIEPKPGGFPFSSRPSSSGSSTFERVHPRPPSFSGAMPSPSHPFHRSPCEPKDSSTNHVSSSSDKPMGPKCSSCGTVGHNKNSKVCPNYFSAEAVQRREEQSRKRKAKREEEEREFNDRLGALAAQRLAIEDRSRTLGEQLDELRRQSQNMANTQKMVEDAIKRRRKR</sequence>
<feature type="compositionally biased region" description="Low complexity" evidence="4">
    <location>
        <begin position="1474"/>
        <end position="1491"/>
    </location>
</feature>
<comment type="similarity">
    <text evidence="2">Belongs to the XPF family.</text>
</comment>
<dbReference type="GO" id="GO:0048476">
    <property type="term" value="C:Holliday junction resolvase complex"/>
    <property type="evidence" value="ECO:0007669"/>
    <property type="project" value="UniProtKB-UniRule"/>
</dbReference>
<dbReference type="GO" id="GO:0003677">
    <property type="term" value="F:DNA binding"/>
    <property type="evidence" value="ECO:0007669"/>
    <property type="project" value="UniProtKB-UniRule"/>
</dbReference>
<comment type="subunit">
    <text evidence="2">Interacts with EME1.</text>
</comment>
<comment type="caution">
    <text evidence="6">The sequence shown here is derived from an EMBL/GenBank/DDBJ whole genome shotgun (WGS) entry which is preliminary data.</text>
</comment>